<proteinExistence type="predicted"/>
<gene>
    <name evidence="2" type="ORF">M9458_041675</name>
</gene>
<dbReference type="AlphaFoldDB" id="A0ABD0NKL7"/>
<dbReference type="Proteomes" id="UP001529510">
    <property type="component" value="Unassembled WGS sequence"/>
</dbReference>
<reference evidence="2 3" key="1">
    <citation type="submission" date="2024-05" db="EMBL/GenBank/DDBJ databases">
        <title>Genome sequencing and assembly of Indian major carp, Cirrhinus mrigala (Hamilton, 1822).</title>
        <authorList>
            <person name="Mohindra V."/>
            <person name="Chowdhury L.M."/>
            <person name="Lal K."/>
            <person name="Jena J.K."/>
        </authorList>
    </citation>
    <scope>NUCLEOTIDE SEQUENCE [LARGE SCALE GENOMIC DNA]</scope>
    <source>
        <strain evidence="2">CM1030</strain>
        <tissue evidence="2">Blood</tissue>
    </source>
</reference>
<evidence type="ECO:0000313" key="2">
    <source>
        <dbReference type="EMBL" id="KAL0162279.1"/>
    </source>
</evidence>
<protein>
    <submittedName>
        <fullName evidence="2">Uncharacterized protein</fullName>
    </submittedName>
</protein>
<keyword evidence="3" id="KW-1185">Reference proteome</keyword>
<name>A0ABD0NKL7_CIRMR</name>
<organism evidence="2 3">
    <name type="scientific">Cirrhinus mrigala</name>
    <name type="common">Mrigala</name>
    <dbReference type="NCBI Taxonomy" id="683832"/>
    <lineage>
        <taxon>Eukaryota</taxon>
        <taxon>Metazoa</taxon>
        <taxon>Chordata</taxon>
        <taxon>Craniata</taxon>
        <taxon>Vertebrata</taxon>
        <taxon>Euteleostomi</taxon>
        <taxon>Actinopterygii</taxon>
        <taxon>Neopterygii</taxon>
        <taxon>Teleostei</taxon>
        <taxon>Ostariophysi</taxon>
        <taxon>Cypriniformes</taxon>
        <taxon>Cyprinidae</taxon>
        <taxon>Labeoninae</taxon>
        <taxon>Labeonini</taxon>
        <taxon>Cirrhinus</taxon>
    </lineage>
</organism>
<feature type="region of interest" description="Disordered" evidence="1">
    <location>
        <begin position="96"/>
        <end position="134"/>
    </location>
</feature>
<evidence type="ECO:0000256" key="1">
    <source>
        <dbReference type="SAM" id="MobiDB-lite"/>
    </source>
</evidence>
<feature type="non-terminal residue" evidence="2">
    <location>
        <position position="134"/>
    </location>
</feature>
<accession>A0ABD0NKL7</accession>
<dbReference type="EMBL" id="JAMKFB020000021">
    <property type="protein sequence ID" value="KAL0162279.1"/>
    <property type="molecule type" value="Genomic_DNA"/>
</dbReference>
<comment type="caution">
    <text evidence="2">The sequence shown here is derived from an EMBL/GenBank/DDBJ whole genome shotgun (WGS) entry which is preliminary data.</text>
</comment>
<evidence type="ECO:0000313" key="3">
    <source>
        <dbReference type="Proteomes" id="UP001529510"/>
    </source>
</evidence>
<sequence>MHEYGYEKMSSPVEEMLASYLSMGETSSLKTPSLPSKLLQVISRLNNEAYAAAGQDAYQADLLKDLDKDQVLSPKEVAELRCTTDLAFRATKQAVTAMGRSEPEQDRGTGLLAQKTSVATCAPPPPAGGSRRRR</sequence>